<protein>
    <submittedName>
        <fullName evidence="2">Flavoprotein</fullName>
    </submittedName>
</protein>
<gene>
    <name evidence="2" type="ORF">FHU41_000958</name>
</gene>
<dbReference type="EMBL" id="JACBYQ010000001">
    <property type="protein sequence ID" value="NYE94737.1"/>
    <property type="molecule type" value="Genomic_DNA"/>
</dbReference>
<sequence>MTPEEASKEFYGLLDTIQALAPGDWKTKTFQPEATATSKAPVAGNSLAVTDPEARSVSPNDKNSAKKLKHSIHPTATPCKPSTNPPQPANSL</sequence>
<evidence type="ECO:0000313" key="3">
    <source>
        <dbReference type="Proteomes" id="UP000521748"/>
    </source>
</evidence>
<accession>A0A7Y9LSE2</accession>
<dbReference type="Proteomes" id="UP000521748">
    <property type="component" value="Unassembled WGS sequence"/>
</dbReference>
<keyword evidence="3" id="KW-1185">Reference proteome</keyword>
<evidence type="ECO:0000313" key="2">
    <source>
        <dbReference type="EMBL" id="NYE94737.1"/>
    </source>
</evidence>
<proteinExistence type="predicted"/>
<comment type="caution">
    <text evidence="2">The sequence shown here is derived from an EMBL/GenBank/DDBJ whole genome shotgun (WGS) entry which is preliminary data.</text>
</comment>
<feature type="region of interest" description="Disordered" evidence="1">
    <location>
        <begin position="32"/>
        <end position="92"/>
    </location>
</feature>
<evidence type="ECO:0000256" key="1">
    <source>
        <dbReference type="SAM" id="MobiDB-lite"/>
    </source>
</evidence>
<organism evidence="2 3">
    <name type="scientific">Psychromicrobium silvestre</name>
    <dbReference type="NCBI Taxonomy" id="1645614"/>
    <lineage>
        <taxon>Bacteria</taxon>
        <taxon>Bacillati</taxon>
        <taxon>Actinomycetota</taxon>
        <taxon>Actinomycetes</taxon>
        <taxon>Micrococcales</taxon>
        <taxon>Micrococcaceae</taxon>
        <taxon>Psychromicrobium</taxon>
    </lineage>
</organism>
<dbReference type="AlphaFoldDB" id="A0A7Y9LSE2"/>
<name>A0A7Y9LSE2_9MICC</name>
<reference evidence="2 3" key="1">
    <citation type="submission" date="2020-07" db="EMBL/GenBank/DDBJ databases">
        <title>Sequencing the genomes of 1000 actinobacteria strains.</title>
        <authorList>
            <person name="Klenk H.-P."/>
        </authorList>
    </citation>
    <scope>NUCLEOTIDE SEQUENCE [LARGE SCALE GENOMIC DNA]</scope>
    <source>
        <strain evidence="2 3">DSM 102047</strain>
    </source>
</reference>
<feature type="compositionally biased region" description="Pro residues" evidence="1">
    <location>
        <begin position="83"/>
        <end position="92"/>
    </location>
</feature>